<dbReference type="eggNOG" id="COG1673">
    <property type="taxonomic scope" value="Bacteria"/>
</dbReference>
<dbReference type="AlphaFoldDB" id="A0A085ZT52"/>
<dbReference type="InterPro" id="IPR002740">
    <property type="entry name" value="EVE_domain"/>
</dbReference>
<sequence>MKSTKYWIATVSKEHTLRGVAGGFMQVCQGKQAPLKRMKKGDYLIVYSSKITMEGNEKCQAFTAIGQVIDDHVYQYEMTDNFKPYRRNIKFMESVESSIIPLINDLEFIPDKKSWGYPFRYGFFEIKENDFNLIISKMLQHEIKGQYI</sequence>
<dbReference type="InterPro" id="IPR022996">
    <property type="entry name" value="UPF0310"/>
</dbReference>
<dbReference type="HAMAP" id="MF_00771">
    <property type="entry name" value="UPF0310"/>
    <property type="match status" value="1"/>
</dbReference>
<gene>
    <name evidence="3" type="ORF">IX38_09355</name>
</gene>
<dbReference type="STRING" id="421531.IX38_09355"/>
<dbReference type="RefSeq" id="WP_034703970.1">
    <property type="nucleotide sequence ID" value="NZ_JPRO01000006.1"/>
</dbReference>
<dbReference type="EMBL" id="JPRO01000006">
    <property type="protein sequence ID" value="KFF07616.1"/>
    <property type="molecule type" value="Genomic_DNA"/>
</dbReference>
<dbReference type="InterPro" id="IPR015947">
    <property type="entry name" value="PUA-like_sf"/>
</dbReference>
<feature type="domain" description="EVE" evidence="2">
    <location>
        <begin position="5"/>
        <end position="136"/>
    </location>
</feature>
<organism evidence="3 4">
    <name type="scientific">Chryseobacterium luteum</name>
    <dbReference type="NCBI Taxonomy" id="421531"/>
    <lineage>
        <taxon>Bacteria</taxon>
        <taxon>Pseudomonadati</taxon>
        <taxon>Bacteroidota</taxon>
        <taxon>Flavobacteriia</taxon>
        <taxon>Flavobacteriales</taxon>
        <taxon>Weeksellaceae</taxon>
        <taxon>Chryseobacterium group</taxon>
        <taxon>Chryseobacterium</taxon>
    </lineage>
</organism>
<reference evidence="3 4" key="1">
    <citation type="submission" date="2014-07" db="EMBL/GenBank/DDBJ databases">
        <title>Genome of Chryseobacterium luteum DSM 18605.</title>
        <authorList>
            <person name="Stropko S.J."/>
            <person name="Pipes S.E."/>
            <person name="Newman J.D."/>
        </authorList>
    </citation>
    <scope>NUCLEOTIDE SEQUENCE [LARGE SCALE GENOMIC DNA]</scope>
    <source>
        <strain evidence="3 4">DSM 18605</strain>
    </source>
</reference>
<evidence type="ECO:0000259" key="2">
    <source>
        <dbReference type="Pfam" id="PF01878"/>
    </source>
</evidence>
<accession>A0A085ZT52</accession>
<proteinExistence type="inferred from homology"/>
<evidence type="ECO:0000256" key="1">
    <source>
        <dbReference type="HAMAP-Rule" id="MF_00771"/>
    </source>
</evidence>
<dbReference type="Proteomes" id="UP000028703">
    <property type="component" value="Unassembled WGS sequence"/>
</dbReference>
<dbReference type="Gene3D" id="3.10.590.10">
    <property type="entry name" value="ph1033 like domains"/>
    <property type="match status" value="1"/>
</dbReference>
<name>A0A085ZT52_9FLAO</name>
<dbReference type="SUPFAM" id="SSF88697">
    <property type="entry name" value="PUA domain-like"/>
    <property type="match status" value="1"/>
</dbReference>
<dbReference type="OrthoDB" id="9793567at2"/>
<keyword evidence="4" id="KW-1185">Reference proteome</keyword>
<comment type="similarity">
    <text evidence="1">Belongs to the UPF0310 family.</text>
</comment>
<dbReference type="Pfam" id="PF01878">
    <property type="entry name" value="EVE"/>
    <property type="match status" value="1"/>
</dbReference>
<evidence type="ECO:0000313" key="4">
    <source>
        <dbReference type="Proteomes" id="UP000028703"/>
    </source>
</evidence>
<dbReference type="CDD" id="cd21132">
    <property type="entry name" value="EVE-like"/>
    <property type="match status" value="1"/>
</dbReference>
<comment type="caution">
    <text evidence="3">The sequence shown here is derived from an EMBL/GenBank/DDBJ whole genome shotgun (WGS) entry which is preliminary data.</text>
</comment>
<protein>
    <recommendedName>
        <fullName evidence="1">UPF0310 protein IX38_09355</fullName>
    </recommendedName>
</protein>
<evidence type="ECO:0000313" key="3">
    <source>
        <dbReference type="EMBL" id="KFF07616.1"/>
    </source>
</evidence>
<dbReference type="NCBIfam" id="NF002616">
    <property type="entry name" value="PRK02268.1-2"/>
    <property type="match status" value="1"/>
</dbReference>